<keyword evidence="1" id="KW-1133">Transmembrane helix</keyword>
<dbReference type="OrthoDB" id="6199484at2"/>
<feature type="transmembrane region" description="Helical" evidence="1">
    <location>
        <begin position="182"/>
        <end position="199"/>
    </location>
</feature>
<accession>A0A5P1RE64</accession>
<sequence>MIAAISEFLLILGSIFAAAQLFRQPEKLTEQTKTFAMLITLSLGFIAASALGEILLSGENQDSQTMARLLTQLKIFIAIPLISSLITAARFGYFFSRAAWGRWVLALFAMFELMRRMGLGVEYTQVLSVLCALSLLISLVSFRQPSIRNLGVVGALLISSSLLIYSKASLLPTHQHMPTENLMMAAGLIFIGLACRHMISYQQKTDS</sequence>
<evidence type="ECO:0000256" key="1">
    <source>
        <dbReference type="SAM" id="Phobius"/>
    </source>
</evidence>
<feature type="transmembrane region" description="Helical" evidence="1">
    <location>
        <begin position="75"/>
        <end position="95"/>
    </location>
</feature>
<evidence type="ECO:0008006" key="4">
    <source>
        <dbReference type="Google" id="ProtNLM"/>
    </source>
</evidence>
<protein>
    <recommendedName>
        <fullName evidence="4">NADH:quinone oxidoreductase/Mrp antiporter membrane subunit domain-containing protein</fullName>
    </recommendedName>
</protein>
<evidence type="ECO:0000313" key="2">
    <source>
        <dbReference type="EMBL" id="QEQ97934.1"/>
    </source>
</evidence>
<dbReference type="EMBL" id="CP043869">
    <property type="protein sequence ID" value="QEQ97934.1"/>
    <property type="molecule type" value="Genomic_DNA"/>
</dbReference>
<keyword evidence="1" id="KW-0812">Transmembrane</keyword>
<name>A0A5P1RE64_9GAMM</name>
<keyword evidence="1" id="KW-0472">Membrane</keyword>
<keyword evidence="3" id="KW-1185">Reference proteome</keyword>
<proteinExistence type="predicted"/>
<evidence type="ECO:0000313" key="3">
    <source>
        <dbReference type="Proteomes" id="UP000324760"/>
    </source>
</evidence>
<feature type="transmembrane region" description="Helical" evidence="1">
    <location>
        <begin position="149"/>
        <end position="170"/>
    </location>
</feature>
<dbReference type="AlphaFoldDB" id="A0A5P1RE64"/>
<organism evidence="2 3">
    <name type="scientific">Neptunomonas concharum</name>
    <dbReference type="NCBI Taxonomy" id="1031538"/>
    <lineage>
        <taxon>Bacteria</taxon>
        <taxon>Pseudomonadati</taxon>
        <taxon>Pseudomonadota</taxon>
        <taxon>Gammaproteobacteria</taxon>
        <taxon>Oceanospirillales</taxon>
        <taxon>Oceanospirillaceae</taxon>
        <taxon>Neptunomonas</taxon>
    </lineage>
</organism>
<gene>
    <name evidence="2" type="ORF">F0U83_15105</name>
</gene>
<dbReference type="RefSeq" id="WP_138989089.1">
    <property type="nucleotide sequence ID" value="NZ_CP043869.1"/>
</dbReference>
<dbReference type="KEGG" id="ncu:F0U83_15105"/>
<feature type="transmembrane region" description="Helical" evidence="1">
    <location>
        <begin position="123"/>
        <end position="142"/>
    </location>
</feature>
<feature type="transmembrane region" description="Helical" evidence="1">
    <location>
        <begin position="34"/>
        <end position="55"/>
    </location>
</feature>
<dbReference type="Proteomes" id="UP000324760">
    <property type="component" value="Chromosome"/>
</dbReference>
<reference evidence="2 3" key="1">
    <citation type="journal article" date="2019" name="Biochem. Eng. J.">
        <title>Metabolic engineering of the marine bacteria Neptunomonas concharum for the production of acetoin and meso-2,3-butanediol from acetate.</title>
        <authorList>
            <person name="Li W."/>
            <person name="Pu N."/>
            <person name="Liu C.-X."/>
            <person name="Yuan Q.-P."/>
            <person name="Li Z.-J."/>
        </authorList>
    </citation>
    <scope>NUCLEOTIDE SEQUENCE [LARGE SCALE GENOMIC DNA]</scope>
    <source>
        <strain evidence="2 3">JCM17730</strain>
    </source>
</reference>